<dbReference type="Gene3D" id="3.30.470.30">
    <property type="entry name" value="DNA ligase/mRNA capping enzyme"/>
    <property type="match status" value="1"/>
</dbReference>
<keyword evidence="5 11" id="KW-0862">Zinc</keyword>
<dbReference type="InterPro" id="IPR013840">
    <property type="entry name" value="DNAligase_N"/>
</dbReference>
<comment type="catalytic activity">
    <reaction evidence="10 11">
        <text>NAD(+) + (deoxyribonucleotide)n-3'-hydroxyl + 5'-phospho-(deoxyribonucleotide)m = (deoxyribonucleotide)n+m + AMP + beta-nicotinamide D-nucleotide.</text>
        <dbReference type="EC" id="6.5.1.2"/>
    </reaction>
</comment>
<dbReference type="GO" id="GO:0006281">
    <property type="term" value="P:DNA repair"/>
    <property type="evidence" value="ECO:0007669"/>
    <property type="project" value="UniProtKB-KW"/>
</dbReference>
<keyword evidence="4 11" id="KW-0227">DNA damage</keyword>
<dbReference type="Gene3D" id="1.10.150.20">
    <property type="entry name" value="5' to 3' exonuclease, C-terminal subdomain"/>
    <property type="match status" value="2"/>
</dbReference>
<feature type="active site" description="N6-AMP-lysine intermediate" evidence="11">
    <location>
        <position position="114"/>
    </location>
</feature>
<dbReference type="InterPro" id="IPR041663">
    <property type="entry name" value="DisA/LigA_HHH"/>
</dbReference>
<dbReference type="InterPro" id="IPR004150">
    <property type="entry name" value="NAD_DNA_ligase_OB"/>
</dbReference>
<comment type="caution">
    <text evidence="13">The sequence shown here is derived from an EMBL/GenBank/DDBJ whole genome shotgun (WGS) entry which is preliminary data.</text>
</comment>
<dbReference type="PIRSF" id="PIRSF001604">
    <property type="entry name" value="LigA"/>
    <property type="match status" value="1"/>
</dbReference>
<dbReference type="InterPro" id="IPR001679">
    <property type="entry name" value="DNA_ligase"/>
</dbReference>
<dbReference type="Gene3D" id="3.40.50.10190">
    <property type="entry name" value="BRCT domain"/>
    <property type="match status" value="1"/>
</dbReference>
<comment type="similarity">
    <text evidence="11">Belongs to the NAD-dependent DNA ligase family. LigA subfamily.</text>
</comment>
<evidence type="ECO:0000256" key="10">
    <source>
        <dbReference type="ARBA" id="ARBA00034005"/>
    </source>
</evidence>
<keyword evidence="8 11" id="KW-0234">DNA repair</keyword>
<keyword evidence="2 11" id="KW-0235">DNA replication</keyword>
<feature type="binding site" evidence="11">
    <location>
        <position position="409"/>
    </location>
    <ligand>
        <name>Zn(2+)</name>
        <dbReference type="ChEBI" id="CHEBI:29105"/>
    </ligand>
</feature>
<dbReference type="Pfam" id="PF01653">
    <property type="entry name" value="DNA_ligase_aden"/>
    <property type="match status" value="1"/>
</dbReference>
<evidence type="ECO:0000256" key="2">
    <source>
        <dbReference type="ARBA" id="ARBA00022705"/>
    </source>
</evidence>
<dbReference type="InterPro" id="IPR012340">
    <property type="entry name" value="NA-bd_OB-fold"/>
</dbReference>
<dbReference type="Gene3D" id="2.40.50.140">
    <property type="entry name" value="Nucleic acid-binding proteins"/>
    <property type="match status" value="1"/>
</dbReference>
<evidence type="ECO:0000256" key="4">
    <source>
        <dbReference type="ARBA" id="ARBA00022763"/>
    </source>
</evidence>
<accession>A0A9D1TRR7</accession>
<dbReference type="EC" id="6.5.1.2" evidence="11"/>
<dbReference type="PROSITE" id="PS01056">
    <property type="entry name" value="DNA_LIGASE_N2"/>
    <property type="match status" value="1"/>
</dbReference>
<feature type="binding site" evidence="11">
    <location>
        <position position="396"/>
    </location>
    <ligand>
        <name>Zn(2+)</name>
        <dbReference type="ChEBI" id="CHEBI:29105"/>
    </ligand>
</feature>
<evidence type="ECO:0000256" key="8">
    <source>
        <dbReference type="ARBA" id="ARBA00023204"/>
    </source>
</evidence>
<dbReference type="CDD" id="cd00114">
    <property type="entry name" value="LIGANc"/>
    <property type="match status" value="1"/>
</dbReference>
<dbReference type="SUPFAM" id="SSF52113">
    <property type="entry name" value="BRCT domain"/>
    <property type="match status" value="1"/>
</dbReference>
<feature type="binding site" evidence="11">
    <location>
        <position position="302"/>
    </location>
    <ligand>
        <name>NAD(+)</name>
        <dbReference type="ChEBI" id="CHEBI:57540"/>
    </ligand>
</feature>
<proteinExistence type="inferred from homology"/>
<dbReference type="EMBL" id="DXHS01000082">
    <property type="protein sequence ID" value="HIW02734.1"/>
    <property type="molecule type" value="Genomic_DNA"/>
</dbReference>
<dbReference type="GO" id="GO:0003911">
    <property type="term" value="F:DNA ligase (NAD+) activity"/>
    <property type="evidence" value="ECO:0007669"/>
    <property type="project" value="UniProtKB-UniRule"/>
</dbReference>
<comment type="cofactor">
    <cofactor evidence="11">
        <name>Mg(2+)</name>
        <dbReference type="ChEBI" id="CHEBI:18420"/>
    </cofactor>
    <cofactor evidence="11">
        <name>Mn(2+)</name>
        <dbReference type="ChEBI" id="CHEBI:29035"/>
    </cofactor>
</comment>
<dbReference type="SUPFAM" id="SSF50249">
    <property type="entry name" value="Nucleic acid-binding proteins"/>
    <property type="match status" value="1"/>
</dbReference>
<evidence type="ECO:0000256" key="3">
    <source>
        <dbReference type="ARBA" id="ARBA00022723"/>
    </source>
</evidence>
<sequence>MTQNEKNSMQRLVDELNDYAYRYYVLDDPAVTDDVYDKLYDELLALERDVGERLPDSPTARVGGEPISAFLPHTHISRLYSLDKCRSFDELREWAAKAVKAADGEEIAFTLEYKLDGLTLCVTYENGIFRGAATRGNGVTGEDVTEQARTIRSIPMRIDFRGVTEAKGECIMRRSAFRKYNETAEEPLKNPRNGAAGALRNLDPSVTAKRKLDMIFYDVNYISDDSVRSQEEGVEWLRKNRFKTEKLLVSRDIEEIISAISAVDRDALDFDIDGMVVKVDDYALREKLGFTDKFPRWAIAYKFEAEETTTKVKDVVWQVGRTGKLTPLALLEPVELCGATVRRATLNNYGDILRKKVKIGSTVFIRRSNDVIPEILSAVDGTGSGEVTKPTVCPDCGAPVVENGANLFCTNRESCRTAVIARLAHFVSKDCMDIDGLSTNTLGKFHDYLGVREPYQIYDVTRDDLLTLESFKDKKADNLIAAIEKSKSPRLSAYINAFGIPNVGKKLAYDLSVKYGSVDKLAAASADELAAVDDIGEHIAADITGFFAENRELDGELRRRGVTPLADVVTEGPLGGESVVLTGKLASMPRSKAAEAIQALGGKVQSSVTKETTLVVAGEDAGSKLDKAKAAGIRVIGESEFLSLINA</sequence>
<reference evidence="13" key="2">
    <citation type="submission" date="2021-04" db="EMBL/GenBank/DDBJ databases">
        <authorList>
            <person name="Gilroy R."/>
        </authorList>
    </citation>
    <scope>NUCLEOTIDE SEQUENCE</scope>
    <source>
        <strain evidence="13">12435</strain>
    </source>
</reference>
<dbReference type="Proteomes" id="UP000823990">
    <property type="component" value="Unassembled WGS sequence"/>
</dbReference>
<dbReference type="Gene3D" id="1.10.287.610">
    <property type="entry name" value="Helix hairpin bin"/>
    <property type="match status" value="1"/>
</dbReference>
<dbReference type="InterPro" id="IPR036420">
    <property type="entry name" value="BRCT_dom_sf"/>
</dbReference>
<feature type="binding site" evidence="11">
    <location>
        <position position="112"/>
    </location>
    <ligand>
        <name>NAD(+)</name>
        <dbReference type="ChEBI" id="CHEBI:57540"/>
    </ligand>
</feature>
<dbReference type="SMART" id="SM00532">
    <property type="entry name" value="LIGANc"/>
    <property type="match status" value="1"/>
</dbReference>
<dbReference type="CDD" id="cd17748">
    <property type="entry name" value="BRCT_DNA_ligase_like"/>
    <property type="match status" value="1"/>
</dbReference>
<feature type="binding site" evidence="11">
    <location>
        <position position="415"/>
    </location>
    <ligand>
        <name>Zn(2+)</name>
        <dbReference type="ChEBI" id="CHEBI:29105"/>
    </ligand>
</feature>
<evidence type="ECO:0000256" key="7">
    <source>
        <dbReference type="ARBA" id="ARBA00023027"/>
    </source>
</evidence>
<keyword evidence="6 11" id="KW-0460">Magnesium</keyword>
<dbReference type="NCBIfam" id="NF005932">
    <property type="entry name" value="PRK07956.1"/>
    <property type="match status" value="1"/>
</dbReference>
<dbReference type="SMART" id="SM00292">
    <property type="entry name" value="BRCT"/>
    <property type="match status" value="1"/>
</dbReference>
<evidence type="ECO:0000256" key="9">
    <source>
        <dbReference type="ARBA" id="ARBA00023211"/>
    </source>
</evidence>
<evidence type="ECO:0000256" key="1">
    <source>
        <dbReference type="ARBA" id="ARBA00022598"/>
    </source>
</evidence>
<dbReference type="GO" id="GO:0046872">
    <property type="term" value="F:metal ion binding"/>
    <property type="evidence" value="ECO:0007669"/>
    <property type="project" value="UniProtKB-KW"/>
</dbReference>
<evidence type="ECO:0000313" key="13">
    <source>
        <dbReference type="EMBL" id="HIW02734.1"/>
    </source>
</evidence>
<dbReference type="InterPro" id="IPR001357">
    <property type="entry name" value="BRCT_dom"/>
</dbReference>
<gene>
    <name evidence="11 13" type="primary">ligA</name>
    <name evidence="13" type="ORF">H9892_05280</name>
</gene>
<dbReference type="GO" id="GO:0006260">
    <property type="term" value="P:DNA replication"/>
    <property type="evidence" value="ECO:0007669"/>
    <property type="project" value="UniProtKB-KW"/>
</dbReference>
<dbReference type="InterPro" id="IPR010994">
    <property type="entry name" value="RuvA_2-like"/>
</dbReference>
<dbReference type="InterPro" id="IPR033136">
    <property type="entry name" value="DNA_ligase_CS"/>
</dbReference>
<comment type="function">
    <text evidence="11">DNA ligase that catalyzes the formation of phosphodiester linkages between 5'-phosphoryl and 3'-hydroxyl groups in double-stranded DNA using NAD as a coenzyme and as the energy source for the reaction. It is essential for DNA replication and repair of damaged DNA.</text>
</comment>
<feature type="domain" description="BRCT" evidence="12">
    <location>
        <begin position="569"/>
        <end position="647"/>
    </location>
</feature>
<feature type="binding site" evidence="11">
    <location>
        <position position="135"/>
    </location>
    <ligand>
        <name>NAD(+)</name>
        <dbReference type="ChEBI" id="CHEBI:57540"/>
    </ligand>
</feature>
<feature type="binding site" evidence="11">
    <location>
        <position position="393"/>
    </location>
    <ligand>
        <name>Zn(2+)</name>
        <dbReference type="ChEBI" id="CHEBI:29105"/>
    </ligand>
</feature>
<keyword evidence="1 11" id="KW-0436">Ligase</keyword>
<feature type="binding site" evidence="11">
    <location>
        <position position="169"/>
    </location>
    <ligand>
        <name>NAD(+)</name>
        <dbReference type="ChEBI" id="CHEBI:57540"/>
    </ligand>
</feature>
<reference evidence="13" key="1">
    <citation type="journal article" date="2021" name="PeerJ">
        <title>Extensive microbial diversity within the chicken gut microbiome revealed by metagenomics and culture.</title>
        <authorList>
            <person name="Gilroy R."/>
            <person name="Ravi A."/>
            <person name="Getino M."/>
            <person name="Pursley I."/>
            <person name="Horton D.L."/>
            <person name="Alikhan N.F."/>
            <person name="Baker D."/>
            <person name="Gharbi K."/>
            <person name="Hall N."/>
            <person name="Watson M."/>
            <person name="Adriaenssens E.M."/>
            <person name="Foster-Nyarko E."/>
            <person name="Jarju S."/>
            <person name="Secka A."/>
            <person name="Antonio M."/>
            <person name="Oren A."/>
            <person name="Chaudhuri R.R."/>
            <person name="La Ragione R."/>
            <person name="Hildebrand F."/>
            <person name="Pallen M.J."/>
        </authorList>
    </citation>
    <scope>NUCLEOTIDE SEQUENCE</scope>
    <source>
        <strain evidence="13">12435</strain>
    </source>
</reference>
<dbReference type="NCBIfam" id="TIGR00575">
    <property type="entry name" value="dnlj"/>
    <property type="match status" value="1"/>
</dbReference>
<evidence type="ECO:0000256" key="11">
    <source>
        <dbReference type="HAMAP-Rule" id="MF_01588"/>
    </source>
</evidence>
<protein>
    <recommendedName>
        <fullName evidence="11">DNA ligase</fullName>
        <ecNumber evidence="11">6.5.1.2</ecNumber>
    </recommendedName>
    <alternativeName>
        <fullName evidence="11">Polydeoxyribonucleotide synthase [NAD(+)]</fullName>
    </alternativeName>
</protein>
<keyword evidence="9 11" id="KW-0464">Manganese</keyword>
<dbReference type="InterPro" id="IPR013839">
    <property type="entry name" value="DNAligase_adenylation"/>
</dbReference>
<dbReference type="HAMAP" id="MF_01588">
    <property type="entry name" value="DNA_ligase_A"/>
    <property type="match status" value="1"/>
</dbReference>
<feature type="binding site" evidence="11">
    <location>
        <begin position="81"/>
        <end position="82"/>
    </location>
    <ligand>
        <name>NAD(+)</name>
        <dbReference type="ChEBI" id="CHEBI:57540"/>
    </ligand>
</feature>
<dbReference type="Pfam" id="PF00533">
    <property type="entry name" value="BRCT"/>
    <property type="match status" value="1"/>
</dbReference>
<feature type="binding site" evidence="11">
    <location>
        <position position="278"/>
    </location>
    <ligand>
        <name>NAD(+)</name>
        <dbReference type="ChEBI" id="CHEBI:57540"/>
    </ligand>
</feature>
<name>A0A9D1TRR7_9FIRM</name>
<keyword evidence="3 11" id="KW-0479">Metal-binding</keyword>
<dbReference type="SUPFAM" id="SSF56091">
    <property type="entry name" value="DNA ligase/mRNA capping enzyme, catalytic domain"/>
    <property type="match status" value="1"/>
</dbReference>
<evidence type="ECO:0000256" key="5">
    <source>
        <dbReference type="ARBA" id="ARBA00022833"/>
    </source>
</evidence>
<evidence type="ECO:0000313" key="14">
    <source>
        <dbReference type="Proteomes" id="UP000823990"/>
    </source>
</evidence>
<evidence type="ECO:0000259" key="12">
    <source>
        <dbReference type="PROSITE" id="PS50172"/>
    </source>
</evidence>
<dbReference type="Pfam" id="PF03120">
    <property type="entry name" value="OB_DNA_ligase"/>
    <property type="match status" value="1"/>
</dbReference>
<evidence type="ECO:0000256" key="6">
    <source>
        <dbReference type="ARBA" id="ARBA00022842"/>
    </source>
</evidence>
<dbReference type="Pfam" id="PF12826">
    <property type="entry name" value="HHH_2"/>
    <property type="match status" value="1"/>
</dbReference>
<dbReference type="SUPFAM" id="SSF47781">
    <property type="entry name" value="RuvA domain 2-like"/>
    <property type="match status" value="1"/>
</dbReference>
<dbReference type="AlphaFoldDB" id="A0A9D1TRR7"/>
<dbReference type="PROSITE" id="PS50172">
    <property type="entry name" value="BRCT"/>
    <property type="match status" value="1"/>
</dbReference>
<organism evidence="13 14">
    <name type="scientific">Candidatus Protoclostridium stercorigallinarum</name>
    <dbReference type="NCBI Taxonomy" id="2838741"/>
    <lineage>
        <taxon>Bacteria</taxon>
        <taxon>Bacillati</taxon>
        <taxon>Bacillota</taxon>
        <taxon>Clostridia</taxon>
        <taxon>Candidatus Protoclostridium</taxon>
    </lineage>
</organism>
<keyword evidence="7 11" id="KW-0520">NAD</keyword>
<feature type="binding site" evidence="11">
    <location>
        <begin position="33"/>
        <end position="37"/>
    </location>
    <ligand>
        <name>NAD(+)</name>
        <dbReference type="ChEBI" id="CHEBI:57540"/>
    </ligand>
</feature>